<organism evidence="3 4">
    <name type="scientific">Ruminiclostridium sufflavum DSM 19573</name>
    <dbReference type="NCBI Taxonomy" id="1121337"/>
    <lineage>
        <taxon>Bacteria</taxon>
        <taxon>Bacillati</taxon>
        <taxon>Bacillota</taxon>
        <taxon>Clostridia</taxon>
        <taxon>Eubacteriales</taxon>
        <taxon>Oscillospiraceae</taxon>
        <taxon>Ruminiclostridium</taxon>
    </lineage>
</organism>
<sequence length="419" mass="44869">MDEKIRSILENEIKMTMGCTDPGAIAFAASQAAVLLDGALKGIDIILSKNIYKNAVYVGIPVIKKIGIEYAAILGAVIKKPELKLAVLSEVTLDMQNEVSGYLECIPVKVAYSDIDEPLYISVTCSSDISCVNVVIKGDYDWICHIEKDNEILYHSEPKKISEKYSYEGWNFRNLFYSAAKGQIDDENIIRYEAVNKKAAMAAMSEENEIYLQGLSRLASVSVNDLANVARLYVLNASRMRMSGERFPIVSVAGSGNLGILSILAVSAVCDALKKTAKERQTAICLSVLTAIYLKSNMNRLTVMCGTAVAGAAGAAAATAYLLGGGLEEAENAINTVIGSIGGMLCDGAKESCALKVGFAAECAVISGNMAVNKTGIRTGSGIITDNIDENIRNIGLINNLGMKEADNIMLEILSTQKK</sequence>
<keyword evidence="1" id="KW-0472">Membrane</keyword>
<gene>
    <name evidence="3" type="ORF">LY28_00486</name>
</gene>
<comment type="caution">
    <text evidence="3">The sequence shown here is derived from an EMBL/GenBank/DDBJ whole genome shotgun (WGS) entry which is preliminary data.</text>
</comment>
<protein>
    <submittedName>
        <fullName evidence="3">L-cysteine desulfidase</fullName>
    </submittedName>
</protein>
<dbReference type="Pfam" id="PF03313">
    <property type="entry name" value="SDH_alpha"/>
    <property type="match status" value="1"/>
</dbReference>
<keyword evidence="1" id="KW-0812">Transmembrane</keyword>
<keyword evidence="4" id="KW-1185">Reference proteome</keyword>
<evidence type="ECO:0000259" key="2">
    <source>
        <dbReference type="Pfam" id="PF03313"/>
    </source>
</evidence>
<dbReference type="AlphaFoldDB" id="A0A318Y312"/>
<reference evidence="3 4" key="1">
    <citation type="submission" date="2018-06" db="EMBL/GenBank/DDBJ databases">
        <title>Genomic Encyclopedia of Type Strains, Phase I: the one thousand microbial genomes (KMG-I) project.</title>
        <authorList>
            <person name="Kyrpides N."/>
        </authorList>
    </citation>
    <scope>NUCLEOTIDE SEQUENCE [LARGE SCALE GENOMIC DNA]</scope>
    <source>
        <strain evidence="3 4">DSM 19573</strain>
    </source>
</reference>
<dbReference type="RefSeq" id="WP_110460566.1">
    <property type="nucleotide sequence ID" value="NZ_QKMR01000002.1"/>
</dbReference>
<evidence type="ECO:0000313" key="3">
    <source>
        <dbReference type="EMBL" id="PYG89887.1"/>
    </source>
</evidence>
<name>A0A318Y312_9FIRM</name>
<feature type="domain" description="Serine dehydratase-like alpha subunit" evidence="2">
    <location>
        <begin position="214"/>
        <end position="411"/>
    </location>
</feature>
<evidence type="ECO:0000256" key="1">
    <source>
        <dbReference type="SAM" id="Phobius"/>
    </source>
</evidence>
<dbReference type="InterPro" id="IPR036148">
    <property type="entry name" value="MmgE/PrpD_sf"/>
</dbReference>
<dbReference type="InterPro" id="IPR021144">
    <property type="entry name" value="UPF0597"/>
</dbReference>
<dbReference type="PANTHER" id="PTHR30501:SF2">
    <property type="entry name" value="UPF0597 PROTEIN YHAM"/>
    <property type="match status" value="1"/>
</dbReference>
<feature type="transmembrane region" description="Helical" evidence="1">
    <location>
        <begin position="247"/>
        <end position="269"/>
    </location>
</feature>
<dbReference type="EMBL" id="QKMR01000002">
    <property type="protein sequence ID" value="PYG89887.1"/>
    <property type="molecule type" value="Genomic_DNA"/>
</dbReference>
<dbReference type="GO" id="GO:0019450">
    <property type="term" value="P:L-cysteine catabolic process to pyruvate"/>
    <property type="evidence" value="ECO:0007669"/>
    <property type="project" value="TreeGrafter"/>
</dbReference>
<evidence type="ECO:0000313" key="4">
    <source>
        <dbReference type="Proteomes" id="UP000248132"/>
    </source>
</evidence>
<dbReference type="GO" id="GO:0080146">
    <property type="term" value="F:L-cysteine desulfhydrase activity"/>
    <property type="evidence" value="ECO:0007669"/>
    <property type="project" value="TreeGrafter"/>
</dbReference>
<dbReference type="InterPro" id="IPR005130">
    <property type="entry name" value="Ser_deHydtase-like_asu"/>
</dbReference>
<dbReference type="Proteomes" id="UP000248132">
    <property type="component" value="Unassembled WGS sequence"/>
</dbReference>
<dbReference type="OrthoDB" id="41906at2"/>
<dbReference type="PIRSF" id="PIRSF006054">
    <property type="entry name" value="UCP006054"/>
    <property type="match status" value="1"/>
</dbReference>
<accession>A0A318Y312</accession>
<dbReference type="SUPFAM" id="SSF103378">
    <property type="entry name" value="2-methylcitrate dehydratase PrpD"/>
    <property type="match status" value="1"/>
</dbReference>
<dbReference type="PANTHER" id="PTHR30501">
    <property type="entry name" value="UPF0597 PROTEIN YHAM"/>
    <property type="match status" value="1"/>
</dbReference>
<proteinExistence type="predicted"/>
<keyword evidence="1" id="KW-1133">Transmembrane helix</keyword>